<evidence type="ECO:0000313" key="4">
    <source>
        <dbReference type="EMBL" id="GAA1410017.1"/>
    </source>
</evidence>
<keyword evidence="2" id="KW-1133">Transmembrane helix</keyword>
<comment type="caution">
    <text evidence="4">The sequence shown here is derived from an EMBL/GenBank/DDBJ whole genome shotgun (WGS) entry which is preliminary data.</text>
</comment>
<evidence type="ECO:0000256" key="2">
    <source>
        <dbReference type="SAM" id="Phobius"/>
    </source>
</evidence>
<dbReference type="EMBL" id="BAAAKJ010000378">
    <property type="protein sequence ID" value="GAA1410017.1"/>
    <property type="molecule type" value="Genomic_DNA"/>
</dbReference>
<keyword evidence="5" id="KW-1185">Reference proteome</keyword>
<feature type="region of interest" description="Disordered" evidence="1">
    <location>
        <begin position="57"/>
        <end position="88"/>
    </location>
</feature>
<gene>
    <name evidence="4" type="ORF">GCM10009639_60700</name>
</gene>
<evidence type="ECO:0000313" key="5">
    <source>
        <dbReference type="Proteomes" id="UP001499863"/>
    </source>
</evidence>
<evidence type="ECO:0000256" key="3">
    <source>
        <dbReference type="SAM" id="SignalP"/>
    </source>
</evidence>
<dbReference type="Proteomes" id="UP001499863">
    <property type="component" value="Unassembled WGS sequence"/>
</dbReference>
<evidence type="ECO:0000256" key="1">
    <source>
        <dbReference type="SAM" id="MobiDB-lite"/>
    </source>
</evidence>
<reference evidence="5" key="1">
    <citation type="journal article" date="2019" name="Int. J. Syst. Evol. Microbiol.">
        <title>The Global Catalogue of Microorganisms (GCM) 10K type strain sequencing project: providing services to taxonomists for standard genome sequencing and annotation.</title>
        <authorList>
            <consortium name="The Broad Institute Genomics Platform"/>
            <consortium name="The Broad Institute Genome Sequencing Center for Infectious Disease"/>
            <person name="Wu L."/>
            <person name="Ma J."/>
        </authorList>
    </citation>
    <scope>NUCLEOTIDE SEQUENCE [LARGE SCALE GENOMIC DNA]</scope>
    <source>
        <strain evidence="5">JCM 12393</strain>
    </source>
</reference>
<keyword evidence="2" id="KW-0472">Membrane</keyword>
<feature type="chain" id="PRO_5047476058" description="Secreted protein" evidence="3">
    <location>
        <begin position="25"/>
        <end position="88"/>
    </location>
</feature>
<evidence type="ECO:0008006" key="6">
    <source>
        <dbReference type="Google" id="ProtNLM"/>
    </source>
</evidence>
<name>A0ABP4J861_9ACTN</name>
<accession>A0ABP4J861</accession>
<protein>
    <recommendedName>
        <fullName evidence="6">Secreted protein</fullName>
    </recommendedName>
</protein>
<keyword evidence="2" id="KW-0812">Transmembrane</keyword>
<feature type="transmembrane region" description="Helical" evidence="2">
    <location>
        <begin position="20"/>
        <end position="41"/>
    </location>
</feature>
<organism evidence="4 5">
    <name type="scientific">Kitasatospora putterlickiae</name>
    <dbReference type="NCBI Taxonomy" id="221725"/>
    <lineage>
        <taxon>Bacteria</taxon>
        <taxon>Bacillati</taxon>
        <taxon>Actinomycetota</taxon>
        <taxon>Actinomycetes</taxon>
        <taxon>Kitasatosporales</taxon>
        <taxon>Streptomycetaceae</taxon>
        <taxon>Kitasatospora</taxon>
    </lineage>
</organism>
<keyword evidence="3" id="KW-0732">Signal</keyword>
<sequence>MIDSTSLTSNATMLWASLSAAAWAATLMSSWLCSVAVTVFFRLGGLGRPVRGAPGIAFQDLTPSRRPRNRFPGPPARPGTGYWGFGGV</sequence>
<proteinExistence type="predicted"/>
<feature type="signal peptide" evidence="3">
    <location>
        <begin position="1"/>
        <end position="24"/>
    </location>
</feature>